<proteinExistence type="predicted"/>
<evidence type="ECO:0000313" key="2">
    <source>
        <dbReference type="Proteomes" id="UP000004853"/>
    </source>
</evidence>
<reference evidence="1 2" key="1">
    <citation type="submission" date="2011-06" db="EMBL/GenBank/DDBJ databases">
        <authorList>
            <person name="Bador J."/>
            <person name="Amoureux L."/>
            <person name="Neuwirth C."/>
        </authorList>
    </citation>
    <scope>NUCLEOTIDE SEQUENCE [LARGE SCALE GENOMIC DNA]</scope>
    <source>
        <strain evidence="1 2">AXX-A</strain>
    </source>
</reference>
<name>F7T499_9BURK</name>
<dbReference type="HOGENOM" id="CLU_3039324_0_0_4"/>
<dbReference type="AlphaFoldDB" id="F7T499"/>
<dbReference type="EMBL" id="AFRQ01000070">
    <property type="protein sequence ID" value="EGP44878.1"/>
    <property type="molecule type" value="Genomic_DNA"/>
</dbReference>
<comment type="caution">
    <text evidence="1">The sequence shown here is derived from an EMBL/GenBank/DDBJ whole genome shotgun (WGS) entry which is preliminary data.</text>
</comment>
<accession>F7T499</accession>
<sequence>MAVSMKRSTKIAPDSLSTSYLTGSAFMGISMMTLKSSGSFLPGGTRSKLMIEPC</sequence>
<organism evidence="1 2">
    <name type="scientific">Achromobacter insuavis AXX-A</name>
    <dbReference type="NCBI Taxonomy" id="1003200"/>
    <lineage>
        <taxon>Bacteria</taxon>
        <taxon>Pseudomonadati</taxon>
        <taxon>Pseudomonadota</taxon>
        <taxon>Betaproteobacteria</taxon>
        <taxon>Burkholderiales</taxon>
        <taxon>Alcaligenaceae</taxon>
        <taxon>Achromobacter</taxon>
    </lineage>
</organism>
<protein>
    <submittedName>
        <fullName evidence="1">Uncharacterized protein</fullName>
    </submittedName>
</protein>
<gene>
    <name evidence="1" type="ORF">AXXA_18847</name>
</gene>
<evidence type="ECO:0000313" key="1">
    <source>
        <dbReference type="EMBL" id="EGP44878.1"/>
    </source>
</evidence>
<dbReference type="Proteomes" id="UP000004853">
    <property type="component" value="Unassembled WGS sequence"/>
</dbReference>